<evidence type="ECO:0000313" key="3">
    <source>
        <dbReference type="EMBL" id="ESU34868.1"/>
    </source>
</evidence>
<dbReference type="SUPFAM" id="SSF48350">
    <property type="entry name" value="GTPase activation domain, GAP"/>
    <property type="match status" value="1"/>
</dbReference>
<gene>
    <name evidence="3" type="ORF">DHA2_152710</name>
</gene>
<evidence type="ECO:0000259" key="2">
    <source>
        <dbReference type="PROSITE" id="PS50238"/>
    </source>
</evidence>
<feature type="domain" description="Rho-GAP" evidence="2">
    <location>
        <begin position="104"/>
        <end position="321"/>
    </location>
</feature>
<dbReference type="InterPro" id="IPR008936">
    <property type="entry name" value="Rho_GTPase_activation_prot"/>
</dbReference>
<sequence>MYELQAGIGLGQTFLILQNKMSQNSVHTSHSVVVVRDFLKEHLPSMIDSAQYLTAVVGDVIDVIYEPENCVSPQRTWIYGRKREAGDCGWLPSTYTVMLSRGTRPLYELAYEDQLWLENRCLTRFVENAINYLLRDRRYAVEGIFRCSGDKRMESWIMAHVARAGSINFEHVPGITAHSVADAIKFYLKKLPESIIPPRLWTQFNGLLLKYKDSTVLQATDFPDVHSQVFSQGFDYTVCRRDAGSLNLLVDGVLSKTAGMDLGAQEKYAFLFGEDSVESSAASSLFSSEGTHEELAEDPETFSLQPSPMLDSALSEQTKIVTDQVVCDRTSLGFSTTSNAANDSMSKELDTNSSHVDVAQEDGAYQSYEYNPLGSYGVGPYYHTQQMVDDITGTDEGCGSTDNSTELLLEDCKGSPSSVMPIDHIQHSSSSARSFVSGNPCTRENKGEIAAEFIFRVLPLSRFILLRSIMILCCHIMDAIDVTKMTPQSFKQVFYMCILNDPNNNFSISVSQKVTEFLFTNWPLFEKYYNAIGIPFFDPAIPLPRCKRMHRAKHTSMQGILVYVLATFDPADYIGISNSISCIKIRQNEIVALVRTEGKWALVDTGPRQGWVDLACLQHNELFCLAESLARYELDSPS</sequence>
<dbReference type="GO" id="GO:0007264">
    <property type="term" value="P:small GTPase-mediated signal transduction"/>
    <property type="evidence" value="ECO:0007669"/>
    <property type="project" value="TreeGrafter"/>
</dbReference>
<dbReference type="AlphaFoldDB" id="V6T7J2"/>
<dbReference type="VEuPathDB" id="GiardiaDB:DHA2_152710"/>
<dbReference type="VEuPathDB" id="GiardiaDB:GL50803_0014608"/>
<dbReference type="VEuPathDB" id="GiardiaDB:GL50581_984"/>
<dbReference type="SMART" id="SM00324">
    <property type="entry name" value="RhoGAP"/>
    <property type="match status" value="1"/>
</dbReference>
<name>V6T7J2_GIAIN</name>
<reference evidence="4" key="1">
    <citation type="submission" date="2012-02" db="EMBL/GenBank/DDBJ databases">
        <title>Genome sequencing of Giardia lamblia Genotypes A2 and B isolates (DH and GS) and comparative analysis with the genomes of Genotypes A1 and E (WB and Pig).</title>
        <authorList>
            <person name="Adam R."/>
            <person name="Dahlstrom E."/>
            <person name="Martens C."/>
            <person name="Bruno D."/>
            <person name="Barbian K."/>
            <person name="Porcella S.F."/>
            <person name="Nash T."/>
        </authorList>
    </citation>
    <scope>NUCLEOTIDE SEQUENCE</scope>
    <source>
        <strain evidence="4">DH</strain>
    </source>
</reference>
<reference evidence="3 4" key="2">
    <citation type="journal article" date="2013" name="Genome Biol. Evol.">
        <title>Genome sequencing of Giardia lamblia genotypes A2 and B isolates (DH and GS) and comparative analysis with the genomes of genotypes A1 and E (WB and Pig).</title>
        <authorList>
            <person name="Adam R.D."/>
            <person name="Dahlstrom E.W."/>
            <person name="Martens C.A."/>
            <person name="Bruno D.P."/>
            <person name="Barbian K.D."/>
            <person name="Ricklefs S.M."/>
            <person name="Hernandez M.M."/>
            <person name="Narla N.P."/>
            <person name="Patel R.B."/>
            <person name="Porcella S.F."/>
            <person name="Nash T.E."/>
        </authorList>
    </citation>
    <scope>NUCLEOTIDE SEQUENCE [LARGE SCALE GENOMIC DNA]</scope>
    <source>
        <strain evidence="3 4">DH</strain>
    </source>
</reference>
<dbReference type="PROSITE" id="PS50238">
    <property type="entry name" value="RHOGAP"/>
    <property type="match status" value="1"/>
</dbReference>
<comment type="caution">
    <text evidence="3">The sequence shown here is derived from an EMBL/GenBank/DDBJ whole genome shotgun (WGS) entry which is preliminary data.</text>
</comment>
<accession>V6T7J2</accession>
<dbReference type="PANTHER" id="PTHR45808">
    <property type="entry name" value="RHO GTPASE-ACTIVATING PROTEIN 68F"/>
    <property type="match status" value="1"/>
</dbReference>
<dbReference type="VEuPathDB" id="GiardiaDB:QR46_4383"/>
<feature type="region of interest" description="Disordered" evidence="1">
    <location>
        <begin position="283"/>
        <end position="303"/>
    </location>
</feature>
<organism evidence="3 4">
    <name type="scientific">Giardia intestinalis</name>
    <name type="common">Giardia lamblia</name>
    <dbReference type="NCBI Taxonomy" id="5741"/>
    <lineage>
        <taxon>Eukaryota</taxon>
        <taxon>Metamonada</taxon>
        <taxon>Diplomonadida</taxon>
        <taxon>Hexamitidae</taxon>
        <taxon>Giardiinae</taxon>
        <taxon>Giardia</taxon>
    </lineage>
</organism>
<dbReference type="EMBL" id="AHGT01000125">
    <property type="protein sequence ID" value="ESU34868.1"/>
    <property type="molecule type" value="Genomic_DNA"/>
</dbReference>
<evidence type="ECO:0000256" key="1">
    <source>
        <dbReference type="SAM" id="MobiDB-lite"/>
    </source>
</evidence>
<dbReference type="PANTHER" id="PTHR45808:SF2">
    <property type="entry name" value="RHO GTPASE-ACTIVATING PROTEIN 68F"/>
    <property type="match status" value="1"/>
</dbReference>
<dbReference type="GO" id="GO:0005096">
    <property type="term" value="F:GTPase activator activity"/>
    <property type="evidence" value="ECO:0007669"/>
    <property type="project" value="TreeGrafter"/>
</dbReference>
<dbReference type="Gene3D" id="1.10.555.10">
    <property type="entry name" value="Rho GTPase activation protein"/>
    <property type="match status" value="2"/>
</dbReference>
<dbReference type="InterPro" id="IPR036028">
    <property type="entry name" value="SH3-like_dom_sf"/>
</dbReference>
<proteinExistence type="predicted"/>
<dbReference type="Proteomes" id="UP000018320">
    <property type="component" value="Unassembled WGS sequence"/>
</dbReference>
<dbReference type="InterPro" id="IPR000198">
    <property type="entry name" value="RhoGAP_dom"/>
</dbReference>
<protein>
    <submittedName>
        <fullName evidence="3">Rho-GTPase activating protein</fullName>
    </submittedName>
</protein>
<dbReference type="SUPFAM" id="SSF50044">
    <property type="entry name" value="SH3-domain"/>
    <property type="match status" value="1"/>
</dbReference>
<evidence type="ECO:0000313" key="4">
    <source>
        <dbReference type="Proteomes" id="UP000018320"/>
    </source>
</evidence>
<dbReference type="Pfam" id="PF00620">
    <property type="entry name" value="RhoGAP"/>
    <property type="match status" value="1"/>
</dbReference>
<dbReference type="GO" id="GO:0005737">
    <property type="term" value="C:cytoplasm"/>
    <property type="evidence" value="ECO:0007669"/>
    <property type="project" value="TreeGrafter"/>
</dbReference>